<reference evidence="1 2" key="1">
    <citation type="journal article" date="2021" name="Plant Biotechnol. J.">
        <title>Multi-omics assisted identification of the key and species-specific regulatory components of drought-tolerant mechanisms in Gossypium stocksii.</title>
        <authorList>
            <person name="Yu D."/>
            <person name="Ke L."/>
            <person name="Zhang D."/>
            <person name="Wu Y."/>
            <person name="Sun Y."/>
            <person name="Mei J."/>
            <person name="Sun J."/>
            <person name="Sun Y."/>
        </authorList>
    </citation>
    <scope>NUCLEOTIDE SEQUENCE [LARGE SCALE GENOMIC DNA]</scope>
    <source>
        <strain evidence="2">cv. E1</strain>
        <tissue evidence="1">Leaf</tissue>
    </source>
</reference>
<comment type="caution">
    <text evidence="1">The sequence shown here is derived from an EMBL/GenBank/DDBJ whole genome shotgun (WGS) entry which is preliminary data.</text>
</comment>
<dbReference type="EMBL" id="JAIQCV010000003">
    <property type="protein sequence ID" value="KAH1114699.1"/>
    <property type="molecule type" value="Genomic_DNA"/>
</dbReference>
<evidence type="ECO:0000313" key="1">
    <source>
        <dbReference type="EMBL" id="KAH1114699.1"/>
    </source>
</evidence>
<accession>A0A9D3W742</accession>
<evidence type="ECO:0000313" key="2">
    <source>
        <dbReference type="Proteomes" id="UP000828251"/>
    </source>
</evidence>
<keyword evidence="2" id="KW-1185">Reference proteome</keyword>
<dbReference type="Proteomes" id="UP000828251">
    <property type="component" value="Unassembled WGS sequence"/>
</dbReference>
<proteinExistence type="predicted"/>
<sequence length="52" mass="5924">MKGSSTSRSPMLEVGNYALREAHIKAYIKSIHKRAWRAVLTGWEAFKMDGEN</sequence>
<dbReference type="OrthoDB" id="1931687at2759"/>
<dbReference type="AlphaFoldDB" id="A0A9D3W742"/>
<feature type="non-terminal residue" evidence="1">
    <location>
        <position position="52"/>
    </location>
</feature>
<organism evidence="1 2">
    <name type="scientific">Gossypium stocksii</name>
    <dbReference type="NCBI Taxonomy" id="47602"/>
    <lineage>
        <taxon>Eukaryota</taxon>
        <taxon>Viridiplantae</taxon>
        <taxon>Streptophyta</taxon>
        <taxon>Embryophyta</taxon>
        <taxon>Tracheophyta</taxon>
        <taxon>Spermatophyta</taxon>
        <taxon>Magnoliopsida</taxon>
        <taxon>eudicotyledons</taxon>
        <taxon>Gunneridae</taxon>
        <taxon>Pentapetalae</taxon>
        <taxon>rosids</taxon>
        <taxon>malvids</taxon>
        <taxon>Malvales</taxon>
        <taxon>Malvaceae</taxon>
        <taxon>Malvoideae</taxon>
        <taxon>Gossypium</taxon>
    </lineage>
</organism>
<gene>
    <name evidence="1" type="ORF">J1N35_008077</name>
</gene>
<name>A0A9D3W742_9ROSI</name>
<protein>
    <submittedName>
        <fullName evidence="1">Uncharacterized protein</fullName>
    </submittedName>
</protein>